<reference evidence="7 8" key="1">
    <citation type="journal article" date="2010" name="Stand. Genomic Sci.">
        <title>Complete genome sequence of Intrasporangium calvum type strain (7 KIP).</title>
        <authorList>
            <person name="Del Rio T.G."/>
            <person name="Chertkov O."/>
            <person name="Yasawong M."/>
            <person name="Lucas S."/>
            <person name="Deshpande S."/>
            <person name="Cheng J.F."/>
            <person name="Detter C."/>
            <person name="Tapia R."/>
            <person name="Han C."/>
            <person name="Goodwin L."/>
            <person name="Pitluck S."/>
            <person name="Liolios K."/>
            <person name="Ivanova N."/>
            <person name="Mavromatis K."/>
            <person name="Pati A."/>
            <person name="Chen A."/>
            <person name="Palaniappan K."/>
            <person name="Land M."/>
            <person name="Hauser L."/>
            <person name="Chang Y.J."/>
            <person name="Jeffries C.D."/>
            <person name="Rohde M."/>
            <person name="Pukall R."/>
            <person name="Sikorski J."/>
            <person name="Goker M."/>
            <person name="Woyke T."/>
            <person name="Bristow J."/>
            <person name="Eisen J.A."/>
            <person name="Markowitz V."/>
            <person name="Hugenholtz P."/>
            <person name="Kyrpides N.C."/>
            <person name="Klenk H.P."/>
            <person name="Lapidus A."/>
        </authorList>
    </citation>
    <scope>NUCLEOTIDE SEQUENCE [LARGE SCALE GENOMIC DNA]</scope>
    <source>
        <strain evidence="8">ATCC 23552 / DSM 43043 / JCM 3097 / NBRC 12989 / 7 KIP</strain>
    </source>
</reference>
<protein>
    <submittedName>
        <fullName evidence="7">Major facilitator superfamily MFS_1</fullName>
    </submittedName>
</protein>
<feature type="transmembrane region" description="Helical" evidence="5">
    <location>
        <begin position="343"/>
        <end position="365"/>
    </location>
</feature>
<dbReference type="SUPFAM" id="SSF103473">
    <property type="entry name" value="MFS general substrate transporter"/>
    <property type="match status" value="1"/>
</dbReference>
<dbReference type="InterPro" id="IPR036259">
    <property type="entry name" value="MFS_trans_sf"/>
</dbReference>
<dbReference type="RefSeq" id="WP_013492457.1">
    <property type="nucleotide sequence ID" value="NC_014830.1"/>
</dbReference>
<dbReference type="Proteomes" id="UP000008914">
    <property type="component" value="Chromosome"/>
</dbReference>
<dbReference type="InterPro" id="IPR011701">
    <property type="entry name" value="MFS"/>
</dbReference>
<feature type="transmembrane region" description="Helical" evidence="5">
    <location>
        <begin position="17"/>
        <end position="35"/>
    </location>
</feature>
<evidence type="ECO:0000256" key="2">
    <source>
        <dbReference type="ARBA" id="ARBA00022692"/>
    </source>
</evidence>
<evidence type="ECO:0000313" key="8">
    <source>
        <dbReference type="Proteomes" id="UP000008914"/>
    </source>
</evidence>
<feature type="transmembrane region" description="Helical" evidence="5">
    <location>
        <begin position="55"/>
        <end position="74"/>
    </location>
</feature>
<keyword evidence="8" id="KW-1185">Reference proteome</keyword>
<name>E6S9E6_INTC7</name>
<dbReference type="KEGG" id="ica:Intca_1629"/>
<evidence type="ECO:0000256" key="1">
    <source>
        <dbReference type="ARBA" id="ARBA00004651"/>
    </source>
</evidence>
<dbReference type="STRING" id="710696.Intca_1629"/>
<evidence type="ECO:0000313" key="7">
    <source>
        <dbReference type="EMBL" id="ADU48142.1"/>
    </source>
</evidence>
<dbReference type="PANTHER" id="PTHR23523:SF2">
    <property type="entry name" value="2-NITROIMIDAZOLE TRANSPORTER"/>
    <property type="match status" value="1"/>
</dbReference>
<feature type="transmembrane region" description="Helical" evidence="5">
    <location>
        <begin position="217"/>
        <end position="236"/>
    </location>
</feature>
<evidence type="ECO:0000256" key="5">
    <source>
        <dbReference type="SAM" id="Phobius"/>
    </source>
</evidence>
<feature type="transmembrane region" description="Helical" evidence="5">
    <location>
        <begin position="109"/>
        <end position="129"/>
    </location>
</feature>
<comment type="subcellular location">
    <subcellularLocation>
        <location evidence="1">Cell membrane</location>
        <topology evidence="1">Multi-pass membrane protein</topology>
    </subcellularLocation>
</comment>
<feature type="transmembrane region" description="Helical" evidence="5">
    <location>
        <begin position="141"/>
        <end position="165"/>
    </location>
</feature>
<dbReference type="GO" id="GO:0022857">
    <property type="term" value="F:transmembrane transporter activity"/>
    <property type="evidence" value="ECO:0007669"/>
    <property type="project" value="InterPro"/>
</dbReference>
<dbReference type="Gene3D" id="1.20.1250.20">
    <property type="entry name" value="MFS general substrate transporter like domains"/>
    <property type="match status" value="1"/>
</dbReference>
<feature type="transmembrane region" description="Helical" evidence="5">
    <location>
        <begin position="371"/>
        <end position="391"/>
    </location>
</feature>
<dbReference type="AlphaFoldDB" id="E6S9E6"/>
<dbReference type="EMBL" id="CP002343">
    <property type="protein sequence ID" value="ADU48142.1"/>
    <property type="molecule type" value="Genomic_DNA"/>
</dbReference>
<gene>
    <name evidence="7" type="ordered locus">Intca_1629</name>
</gene>
<evidence type="ECO:0000259" key="6">
    <source>
        <dbReference type="PROSITE" id="PS50850"/>
    </source>
</evidence>
<keyword evidence="4 5" id="KW-0472">Membrane</keyword>
<feature type="transmembrane region" description="Helical" evidence="5">
    <location>
        <begin position="285"/>
        <end position="303"/>
    </location>
</feature>
<keyword evidence="3 5" id="KW-1133">Transmembrane helix</keyword>
<feature type="domain" description="Major facilitator superfamily (MFS) profile" evidence="6">
    <location>
        <begin position="18"/>
        <end position="398"/>
    </location>
</feature>
<dbReference type="PROSITE" id="PS50850">
    <property type="entry name" value="MFS"/>
    <property type="match status" value="1"/>
</dbReference>
<feature type="transmembrane region" description="Helical" evidence="5">
    <location>
        <begin position="256"/>
        <end position="276"/>
    </location>
</feature>
<evidence type="ECO:0000256" key="4">
    <source>
        <dbReference type="ARBA" id="ARBA00023136"/>
    </source>
</evidence>
<feature type="transmembrane region" description="Helical" evidence="5">
    <location>
        <begin position="177"/>
        <end position="196"/>
    </location>
</feature>
<evidence type="ECO:0000256" key="3">
    <source>
        <dbReference type="ARBA" id="ARBA00022989"/>
    </source>
</evidence>
<sequence length="401" mass="41518">MTAEVAAARALKPLPPAWLMAVALVAVAANLRTAITSVPPLLDAIAADLGLSHAAAGALTTLPVLCMGLFAPLASAIAHRLGAVAAVLAALGCALAGTLSRWFGDDVVTLYLGTFVAGVGIAVAGTLLPRLVKTFFPPHRAGLVTGLYMFAMMGGAALASGLSAPLADRFGSWQPSLASWSVIVFVGLVAWAPFTVRANPHHTPGEEGRGRLPWRHSTAWVVAAYLALQSWCFYSAVTWLPPTYVELGWDRSSAGYLGAAFSGAQVVSGLLGPLLSDRTHDLRRLLLPAAVLAVAGCLAIWLAPQSAPWLWAVVLGLGQGAAFSVALVLLVRYAGTPEASGRLTGMAFLVSYGVASVGPLAMGLVRDVTGGLSPVWVVLAGLTLAQALVVVRMRPDLRRVD</sequence>
<accession>E6S9E6</accession>
<dbReference type="GO" id="GO:0005886">
    <property type="term" value="C:plasma membrane"/>
    <property type="evidence" value="ECO:0007669"/>
    <property type="project" value="UniProtKB-SubCell"/>
</dbReference>
<dbReference type="InterPro" id="IPR020846">
    <property type="entry name" value="MFS_dom"/>
</dbReference>
<dbReference type="HOGENOM" id="CLU_038046_4_0_11"/>
<feature type="transmembrane region" description="Helical" evidence="5">
    <location>
        <begin position="81"/>
        <end position="103"/>
    </location>
</feature>
<dbReference type="InterPro" id="IPR052524">
    <property type="entry name" value="MFS_Cyanate_Porter"/>
</dbReference>
<keyword evidence="2 5" id="KW-0812">Transmembrane</keyword>
<organism evidence="7 8">
    <name type="scientific">Intrasporangium calvum (strain ATCC 23552 / DSM 43043 / JCM 3097 / NBRC 12989 / NCIMB 10167 / NRRL B-3866 / 7 KIP)</name>
    <dbReference type="NCBI Taxonomy" id="710696"/>
    <lineage>
        <taxon>Bacteria</taxon>
        <taxon>Bacillati</taxon>
        <taxon>Actinomycetota</taxon>
        <taxon>Actinomycetes</taxon>
        <taxon>Micrococcales</taxon>
        <taxon>Intrasporangiaceae</taxon>
        <taxon>Intrasporangium</taxon>
    </lineage>
</organism>
<proteinExistence type="predicted"/>
<feature type="transmembrane region" description="Helical" evidence="5">
    <location>
        <begin position="309"/>
        <end position="331"/>
    </location>
</feature>
<dbReference type="Pfam" id="PF07690">
    <property type="entry name" value="MFS_1"/>
    <property type="match status" value="1"/>
</dbReference>
<dbReference type="PANTHER" id="PTHR23523">
    <property type="match status" value="1"/>
</dbReference>
<dbReference type="eggNOG" id="COG2807">
    <property type="taxonomic scope" value="Bacteria"/>
</dbReference>